<sequence>VVDVVLGRSSLCNIYCSFIGVSFITKRTDSGRQPPPKAPGPPWTEEGQQQTEATIVLSRTWISFGGIRCCQTTGLEQRKLTWCSTFRWSL</sequence>
<reference evidence="3" key="1">
    <citation type="journal article" date="2013" name="Nature">
        <title>Draft genome of the wheat A-genome progenitor Triticum urartu.</title>
        <authorList>
            <person name="Ling H.Q."/>
            <person name="Zhao S."/>
            <person name="Liu D."/>
            <person name="Wang J."/>
            <person name="Sun H."/>
            <person name="Zhang C."/>
            <person name="Fan H."/>
            <person name="Li D."/>
            <person name="Dong L."/>
            <person name="Tao Y."/>
            <person name="Gao C."/>
            <person name="Wu H."/>
            <person name="Li Y."/>
            <person name="Cui Y."/>
            <person name="Guo X."/>
            <person name="Zheng S."/>
            <person name="Wang B."/>
            <person name="Yu K."/>
            <person name="Liang Q."/>
            <person name="Yang W."/>
            <person name="Lou X."/>
            <person name="Chen J."/>
            <person name="Feng M."/>
            <person name="Jian J."/>
            <person name="Zhang X."/>
            <person name="Luo G."/>
            <person name="Jiang Y."/>
            <person name="Liu J."/>
            <person name="Wang Z."/>
            <person name="Sha Y."/>
            <person name="Zhang B."/>
            <person name="Wu H."/>
            <person name="Tang D."/>
            <person name="Shen Q."/>
            <person name="Xue P."/>
            <person name="Zou S."/>
            <person name="Wang X."/>
            <person name="Liu X."/>
            <person name="Wang F."/>
            <person name="Yang Y."/>
            <person name="An X."/>
            <person name="Dong Z."/>
            <person name="Zhang K."/>
            <person name="Zhang X."/>
            <person name="Luo M.C."/>
            <person name="Dvorak J."/>
            <person name="Tong Y."/>
            <person name="Wang J."/>
            <person name="Yang H."/>
            <person name="Li Z."/>
            <person name="Wang D."/>
            <person name="Zhang A."/>
            <person name="Wang J."/>
        </authorList>
    </citation>
    <scope>NUCLEOTIDE SEQUENCE</scope>
    <source>
        <strain evidence="3">cv. G1812</strain>
    </source>
</reference>
<name>A0A8R7JVM5_TRIUA</name>
<feature type="region of interest" description="Disordered" evidence="1">
    <location>
        <begin position="26"/>
        <end position="49"/>
    </location>
</feature>
<dbReference type="EnsemblPlants" id="TuG1812G0100000781.01.T01">
    <property type="protein sequence ID" value="TuG1812G0100000781.01.T01"/>
    <property type="gene ID" value="TuG1812G0100000781.01"/>
</dbReference>
<keyword evidence="3" id="KW-1185">Reference proteome</keyword>
<proteinExistence type="predicted"/>
<evidence type="ECO:0000313" key="2">
    <source>
        <dbReference type="EnsemblPlants" id="TuG1812G0100000781.01.T01"/>
    </source>
</evidence>
<protein>
    <submittedName>
        <fullName evidence="2">Uncharacterized protein</fullName>
    </submittedName>
</protein>
<evidence type="ECO:0000313" key="3">
    <source>
        <dbReference type="Proteomes" id="UP000015106"/>
    </source>
</evidence>
<organism evidence="2 3">
    <name type="scientific">Triticum urartu</name>
    <name type="common">Red wild einkorn</name>
    <name type="synonym">Crithodium urartu</name>
    <dbReference type="NCBI Taxonomy" id="4572"/>
    <lineage>
        <taxon>Eukaryota</taxon>
        <taxon>Viridiplantae</taxon>
        <taxon>Streptophyta</taxon>
        <taxon>Embryophyta</taxon>
        <taxon>Tracheophyta</taxon>
        <taxon>Spermatophyta</taxon>
        <taxon>Magnoliopsida</taxon>
        <taxon>Liliopsida</taxon>
        <taxon>Poales</taxon>
        <taxon>Poaceae</taxon>
        <taxon>BOP clade</taxon>
        <taxon>Pooideae</taxon>
        <taxon>Triticodae</taxon>
        <taxon>Triticeae</taxon>
        <taxon>Triticinae</taxon>
        <taxon>Triticum</taxon>
    </lineage>
</organism>
<reference evidence="2" key="2">
    <citation type="submission" date="2018-03" db="EMBL/GenBank/DDBJ databases">
        <title>The Triticum urartu genome reveals the dynamic nature of wheat genome evolution.</title>
        <authorList>
            <person name="Ling H."/>
            <person name="Ma B."/>
            <person name="Shi X."/>
            <person name="Liu H."/>
            <person name="Dong L."/>
            <person name="Sun H."/>
            <person name="Cao Y."/>
            <person name="Gao Q."/>
            <person name="Zheng S."/>
            <person name="Li Y."/>
            <person name="Yu Y."/>
            <person name="Du H."/>
            <person name="Qi M."/>
            <person name="Li Y."/>
            <person name="Yu H."/>
            <person name="Cui Y."/>
            <person name="Wang N."/>
            <person name="Chen C."/>
            <person name="Wu H."/>
            <person name="Zhao Y."/>
            <person name="Zhang J."/>
            <person name="Li Y."/>
            <person name="Zhou W."/>
            <person name="Zhang B."/>
            <person name="Hu W."/>
            <person name="Eijk M."/>
            <person name="Tang J."/>
            <person name="Witsenboer H."/>
            <person name="Zhao S."/>
            <person name="Li Z."/>
            <person name="Zhang A."/>
            <person name="Wang D."/>
            <person name="Liang C."/>
        </authorList>
    </citation>
    <scope>NUCLEOTIDE SEQUENCE [LARGE SCALE GENOMIC DNA]</scope>
    <source>
        <strain evidence="2">cv. G1812</strain>
    </source>
</reference>
<accession>A0A8R7JVM5</accession>
<evidence type="ECO:0000256" key="1">
    <source>
        <dbReference type="SAM" id="MobiDB-lite"/>
    </source>
</evidence>
<dbReference type="Proteomes" id="UP000015106">
    <property type="component" value="Chromosome 1"/>
</dbReference>
<dbReference type="AlphaFoldDB" id="A0A8R7JVM5"/>
<reference evidence="2" key="3">
    <citation type="submission" date="2022-06" db="UniProtKB">
        <authorList>
            <consortium name="EnsemblPlants"/>
        </authorList>
    </citation>
    <scope>IDENTIFICATION</scope>
</reference>
<dbReference type="Gramene" id="TuG1812G0100000781.01.T01">
    <property type="protein sequence ID" value="TuG1812G0100000781.01.T01"/>
    <property type="gene ID" value="TuG1812G0100000781.01"/>
</dbReference>
<feature type="compositionally biased region" description="Pro residues" evidence="1">
    <location>
        <begin position="33"/>
        <end position="42"/>
    </location>
</feature>